<evidence type="ECO:0000313" key="2">
    <source>
        <dbReference type="EMBL" id="KAK3269236.1"/>
    </source>
</evidence>
<organism evidence="2 3">
    <name type="scientific">Cymbomonas tetramitiformis</name>
    <dbReference type="NCBI Taxonomy" id="36881"/>
    <lineage>
        <taxon>Eukaryota</taxon>
        <taxon>Viridiplantae</taxon>
        <taxon>Chlorophyta</taxon>
        <taxon>Pyramimonadophyceae</taxon>
        <taxon>Pyramimonadales</taxon>
        <taxon>Pyramimonadaceae</taxon>
        <taxon>Cymbomonas</taxon>
    </lineage>
</organism>
<evidence type="ECO:0000313" key="3">
    <source>
        <dbReference type="Proteomes" id="UP001190700"/>
    </source>
</evidence>
<feature type="non-terminal residue" evidence="2">
    <location>
        <position position="80"/>
    </location>
</feature>
<name>A0AAE0L221_9CHLO</name>
<proteinExistence type="predicted"/>
<keyword evidence="3" id="KW-1185">Reference proteome</keyword>
<sequence>MGQGAVQQAMEGFDLHSLLKDPRMQAMLEEGGGLEDLLRQAMQQGEESGNREESDNVSNAKRLAKRHKKLWSRVAALAGR</sequence>
<dbReference type="AlphaFoldDB" id="A0AAE0L221"/>
<dbReference type="Proteomes" id="UP001190700">
    <property type="component" value="Unassembled WGS sequence"/>
</dbReference>
<protein>
    <submittedName>
        <fullName evidence="2">Uncharacterized protein</fullName>
    </submittedName>
</protein>
<dbReference type="EMBL" id="LGRX02011124">
    <property type="protein sequence ID" value="KAK3269236.1"/>
    <property type="molecule type" value="Genomic_DNA"/>
</dbReference>
<reference evidence="2 3" key="1">
    <citation type="journal article" date="2015" name="Genome Biol. Evol.">
        <title>Comparative Genomics of a Bacterivorous Green Alga Reveals Evolutionary Causalities and Consequences of Phago-Mixotrophic Mode of Nutrition.</title>
        <authorList>
            <person name="Burns J.A."/>
            <person name="Paasch A."/>
            <person name="Narechania A."/>
            <person name="Kim E."/>
        </authorList>
    </citation>
    <scope>NUCLEOTIDE SEQUENCE [LARGE SCALE GENOMIC DNA]</scope>
    <source>
        <strain evidence="2 3">PLY_AMNH</strain>
    </source>
</reference>
<feature type="region of interest" description="Disordered" evidence="1">
    <location>
        <begin position="42"/>
        <end position="64"/>
    </location>
</feature>
<evidence type="ECO:0000256" key="1">
    <source>
        <dbReference type="SAM" id="MobiDB-lite"/>
    </source>
</evidence>
<comment type="caution">
    <text evidence="2">The sequence shown here is derived from an EMBL/GenBank/DDBJ whole genome shotgun (WGS) entry which is preliminary data.</text>
</comment>
<gene>
    <name evidence="2" type="ORF">CYMTET_22301</name>
</gene>
<accession>A0AAE0L221</accession>